<evidence type="ECO:0000313" key="4">
    <source>
        <dbReference type="Proteomes" id="UP000186808"/>
    </source>
</evidence>
<keyword evidence="1" id="KW-0812">Transmembrane</keyword>
<keyword evidence="1" id="KW-0472">Membrane</keyword>
<evidence type="ECO:0000256" key="1">
    <source>
        <dbReference type="SAM" id="Phobius"/>
    </source>
</evidence>
<gene>
    <name evidence="3" type="ORF">NCTC11401_01455</name>
    <name evidence="2" type="ORF">SAMN05421777_10435</name>
</gene>
<protein>
    <recommendedName>
        <fullName evidence="6">Toxin CptA</fullName>
    </recommendedName>
</protein>
<proteinExistence type="predicted"/>
<organism evidence="3 5">
    <name type="scientific">Fluoribacter gormanii</name>
    <dbReference type="NCBI Taxonomy" id="464"/>
    <lineage>
        <taxon>Bacteria</taxon>
        <taxon>Pseudomonadati</taxon>
        <taxon>Pseudomonadota</taxon>
        <taxon>Gammaproteobacteria</taxon>
        <taxon>Legionellales</taxon>
        <taxon>Legionellaceae</taxon>
        <taxon>Fluoribacter</taxon>
    </lineage>
</organism>
<reference evidence="3 5" key="2">
    <citation type="submission" date="2018-06" db="EMBL/GenBank/DDBJ databases">
        <authorList>
            <consortium name="Pathogen Informatics"/>
            <person name="Doyle S."/>
        </authorList>
    </citation>
    <scope>NUCLEOTIDE SEQUENCE [LARGE SCALE GENOMIC DNA]</scope>
    <source>
        <strain evidence="3 5">NCTC11401</strain>
    </source>
</reference>
<reference evidence="2 4" key="1">
    <citation type="submission" date="2017-01" db="EMBL/GenBank/DDBJ databases">
        <authorList>
            <person name="Varghese N."/>
            <person name="Submissions S."/>
        </authorList>
    </citation>
    <scope>NUCLEOTIDE SEQUENCE [LARGE SCALE GENOMIC DNA]</scope>
    <source>
        <strain evidence="2 4">ATCC 33342</strain>
    </source>
</reference>
<feature type="transmembrane region" description="Helical" evidence="1">
    <location>
        <begin position="40"/>
        <end position="58"/>
    </location>
</feature>
<dbReference type="AlphaFoldDB" id="A0A377GIR4"/>
<evidence type="ECO:0000313" key="3">
    <source>
        <dbReference type="EMBL" id="STO24638.1"/>
    </source>
</evidence>
<dbReference type="OrthoDB" id="5654272at2"/>
<accession>A0A377GIR4</accession>
<evidence type="ECO:0000313" key="5">
    <source>
        <dbReference type="Proteomes" id="UP000254374"/>
    </source>
</evidence>
<dbReference type="Proteomes" id="UP000254374">
    <property type="component" value="Unassembled WGS sequence"/>
</dbReference>
<dbReference type="EMBL" id="UGGV01000001">
    <property type="protein sequence ID" value="STO24638.1"/>
    <property type="molecule type" value="Genomic_DNA"/>
</dbReference>
<sequence>MSLLSEIIIEPGTSKVYLRLILVVYLITATLILYSSIYLSIKLILLGLIFILLNFDWVNQRPCSSIKKIQFIGNKWIVEMRDGKEESYTQAIILIHNPLFQLIEFVNPRQKKQIVLFLDQITNHQLRQLHLKISQSSI</sequence>
<dbReference type="EMBL" id="FTNL01000004">
    <property type="protein sequence ID" value="SIQ88926.1"/>
    <property type="molecule type" value="Genomic_DNA"/>
</dbReference>
<evidence type="ECO:0008006" key="6">
    <source>
        <dbReference type="Google" id="ProtNLM"/>
    </source>
</evidence>
<keyword evidence="1" id="KW-1133">Transmembrane helix</keyword>
<keyword evidence="4" id="KW-1185">Reference proteome</keyword>
<dbReference type="STRING" id="464.Lgor_3156"/>
<name>A0A377GIR4_9GAMM</name>
<dbReference type="Proteomes" id="UP000186808">
    <property type="component" value="Unassembled WGS sequence"/>
</dbReference>
<evidence type="ECO:0000313" key="2">
    <source>
        <dbReference type="EMBL" id="SIQ88926.1"/>
    </source>
</evidence>
<dbReference type="RefSeq" id="WP_058469465.1">
    <property type="nucleotide sequence ID" value="NZ_JAPHPA010000001.1"/>
</dbReference>